<dbReference type="Gene3D" id="3.80.10.10">
    <property type="entry name" value="Ribonuclease Inhibitor"/>
    <property type="match status" value="1"/>
</dbReference>
<dbReference type="EMBL" id="LR877148">
    <property type="protein sequence ID" value="CAD2214906.1"/>
    <property type="molecule type" value="Genomic_DNA"/>
</dbReference>
<name>A0A7G2C596_9TRYP</name>
<evidence type="ECO:0000313" key="2">
    <source>
        <dbReference type="Proteomes" id="UP000515908"/>
    </source>
</evidence>
<proteinExistence type="predicted"/>
<protein>
    <submittedName>
        <fullName evidence="1">Uncharacterized protein</fullName>
    </submittedName>
</protein>
<dbReference type="AlphaFoldDB" id="A0A7G2C596"/>
<evidence type="ECO:0000313" key="1">
    <source>
        <dbReference type="EMBL" id="CAD2214906.1"/>
    </source>
</evidence>
<dbReference type="InterPro" id="IPR032675">
    <property type="entry name" value="LRR_dom_sf"/>
</dbReference>
<dbReference type="SUPFAM" id="SSF52047">
    <property type="entry name" value="RNI-like"/>
    <property type="match status" value="1"/>
</dbReference>
<reference evidence="1 2" key="1">
    <citation type="submission" date="2020-08" db="EMBL/GenBank/DDBJ databases">
        <authorList>
            <person name="Newling K."/>
            <person name="Davey J."/>
            <person name="Forrester S."/>
        </authorList>
    </citation>
    <scope>NUCLEOTIDE SEQUENCE [LARGE SCALE GENOMIC DNA]</scope>
    <source>
        <strain evidence="2">Crithidia deanei Carvalho (ATCC PRA-265)</strain>
    </source>
</reference>
<accession>A0A7G2C596</accession>
<keyword evidence="2" id="KW-1185">Reference proteome</keyword>
<dbReference type="VEuPathDB" id="TriTrypDB:ADEAN_000235900"/>
<dbReference type="Proteomes" id="UP000515908">
    <property type="component" value="Chromosome 04"/>
</dbReference>
<gene>
    <name evidence="1" type="ORF">ADEAN_000235900</name>
</gene>
<sequence length="327" mass="37219">MDFPTPGSIFALPEDALWYVYRARNNNSAVSRTEYEKENTRLPALQKIDRIFNECRPKGFEEEGPPVEAFETVEERLCVTTAAAELQIRVLAKVVAARSPPPKKLYATSIHSLAKRCQLEPAAIELLQKRAEEGDNDEEVEPIEPEDASQFYESCRTFIGADESTQINDAISAFVQSEKETFQLVRKEDEEEGDVVEMNVKGSERFDFSNCDDLSNQKRFVCLCGFLEGFSTCTKALILPNTLLNSRGTRILLQLCEAYLTSVEYLDLSQNEDINDACKPDIIHYVTHHTRLYYFKLTNTSISFDVHEYVRLFTKRNRIAHLNSGSA</sequence>
<organism evidence="1 2">
    <name type="scientific">Angomonas deanei</name>
    <dbReference type="NCBI Taxonomy" id="59799"/>
    <lineage>
        <taxon>Eukaryota</taxon>
        <taxon>Discoba</taxon>
        <taxon>Euglenozoa</taxon>
        <taxon>Kinetoplastea</taxon>
        <taxon>Metakinetoplastina</taxon>
        <taxon>Trypanosomatida</taxon>
        <taxon>Trypanosomatidae</taxon>
        <taxon>Strigomonadinae</taxon>
        <taxon>Angomonas</taxon>
    </lineage>
</organism>